<reference evidence="3 4" key="1">
    <citation type="submission" date="2014-03" db="EMBL/GenBank/DDBJ databases">
        <title>Genomics of Bifidobacteria.</title>
        <authorList>
            <person name="Ventura M."/>
            <person name="Milani C."/>
            <person name="Lugli G.A."/>
        </authorList>
    </citation>
    <scope>NUCLEOTIDE SEQUENCE [LARGE SCALE GENOMIC DNA]</scope>
    <source>
        <strain evidence="3 4">LMG 11596</strain>
    </source>
</reference>
<evidence type="ECO:0000256" key="2">
    <source>
        <dbReference type="SAM" id="Phobius"/>
    </source>
</evidence>
<accession>A0A087AFE5</accession>
<dbReference type="AlphaFoldDB" id="A0A087AFE5"/>
<name>A0A087AFE5_9BIFI</name>
<dbReference type="SUPFAM" id="SSF53807">
    <property type="entry name" value="Helical backbone' metal receptor"/>
    <property type="match status" value="1"/>
</dbReference>
<organism evidence="3 4">
    <name type="scientific">Bifidobacterium gallicum DSM 20093 = LMG 11596</name>
    <dbReference type="NCBI Taxonomy" id="561180"/>
    <lineage>
        <taxon>Bacteria</taxon>
        <taxon>Bacillati</taxon>
        <taxon>Actinomycetota</taxon>
        <taxon>Actinomycetes</taxon>
        <taxon>Bifidobacteriales</taxon>
        <taxon>Bifidobacteriaceae</taxon>
        <taxon>Bifidobacterium</taxon>
    </lineage>
</organism>
<dbReference type="PANTHER" id="PTHR42953">
    <property type="entry name" value="HIGH-AFFINITY ZINC UPTAKE SYSTEM PROTEIN ZNUA-RELATED"/>
    <property type="match status" value="1"/>
</dbReference>
<feature type="compositionally biased region" description="Polar residues" evidence="1">
    <location>
        <begin position="369"/>
        <end position="379"/>
    </location>
</feature>
<feature type="region of interest" description="Disordered" evidence="1">
    <location>
        <begin position="1"/>
        <end position="21"/>
    </location>
</feature>
<keyword evidence="2" id="KW-0812">Transmembrane</keyword>
<feature type="region of interest" description="Disordered" evidence="1">
    <location>
        <begin position="334"/>
        <end position="379"/>
    </location>
</feature>
<proteinExistence type="predicted"/>
<evidence type="ECO:0000313" key="3">
    <source>
        <dbReference type="EMBL" id="KFI57495.1"/>
    </source>
</evidence>
<dbReference type="EMBL" id="JGYW01000010">
    <property type="protein sequence ID" value="KFI57495.1"/>
    <property type="molecule type" value="Genomic_DNA"/>
</dbReference>
<keyword evidence="4" id="KW-1185">Reference proteome</keyword>
<evidence type="ECO:0000256" key="1">
    <source>
        <dbReference type="SAM" id="MobiDB-lite"/>
    </source>
</evidence>
<gene>
    <name evidence="3" type="ORF">BGLCM_1439</name>
</gene>
<feature type="compositionally biased region" description="Polar residues" evidence="1">
    <location>
        <begin position="7"/>
        <end position="21"/>
    </location>
</feature>
<keyword evidence="2" id="KW-1133">Transmembrane helix</keyword>
<comment type="caution">
    <text evidence="3">The sequence shown here is derived from an EMBL/GenBank/DDBJ whole genome shotgun (WGS) entry which is preliminary data.</text>
</comment>
<dbReference type="GO" id="GO:0030001">
    <property type="term" value="P:metal ion transport"/>
    <property type="evidence" value="ECO:0007669"/>
    <property type="project" value="InterPro"/>
</dbReference>
<keyword evidence="2" id="KW-0472">Membrane</keyword>
<sequence length="379" mass="40817">MYHQTDRFNTSNTRPNMSRLTQTPHHIPRVLVVRCLIAFMAMAMMLAGCAGTSNPSPNPGTATPEAKGPVSIVASINQWGSLASRIGGNDVTVTSLVTASSTDAHDFEPTSKDLAALSKADIVLVNGAGYDSWATKATRDGTTISAADMVGAIPGDNPHLWFSNDARQAVAKELHDTLCRLRPDDKKVFDTAYHAWQDDEDKLADTMKQFAKDHPDLTYAAVENIAAYLLSDLGIRNLTPKGFEQAAQSDSEPSASDIKDFQQLIDDHGIDLLVNNPQEHSETAKLLVEAANHDPDNPVAVLDVTEQIPADEPDVTAWISSLVKQVERLLSPEIEDCEASGESKNDDGDTDAARHCGEKATSDGDAQSDEATPSTPEQK</sequence>
<protein>
    <submittedName>
        <fullName evidence="3">Putative solute binding protein of ABC transporter system</fullName>
    </submittedName>
</protein>
<dbReference type="Gene3D" id="3.40.50.1980">
    <property type="entry name" value="Nitrogenase molybdenum iron protein domain"/>
    <property type="match status" value="2"/>
</dbReference>
<dbReference type="InterPro" id="IPR006127">
    <property type="entry name" value="ZnuA-like"/>
</dbReference>
<dbReference type="GO" id="GO:0046872">
    <property type="term" value="F:metal ion binding"/>
    <property type="evidence" value="ECO:0007669"/>
    <property type="project" value="InterPro"/>
</dbReference>
<dbReference type="InterPro" id="IPR050492">
    <property type="entry name" value="Bact_metal-bind_prot9"/>
</dbReference>
<dbReference type="Proteomes" id="UP000029074">
    <property type="component" value="Unassembled WGS sequence"/>
</dbReference>
<feature type="transmembrane region" description="Helical" evidence="2">
    <location>
        <begin position="27"/>
        <end position="48"/>
    </location>
</feature>
<feature type="compositionally biased region" description="Basic and acidic residues" evidence="1">
    <location>
        <begin position="341"/>
        <end position="362"/>
    </location>
</feature>
<evidence type="ECO:0000313" key="4">
    <source>
        <dbReference type="Proteomes" id="UP000029074"/>
    </source>
</evidence>
<dbReference type="Pfam" id="PF01297">
    <property type="entry name" value="ZnuA"/>
    <property type="match status" value="1"/>
</dbReference>